<organism evidence="1 2">
    <name type="scientific">Sphingobacterium kitahiroshimense</name>
    <dbReference type="NCBI Taxonomy" id="470446"/>
    <lineage>
        <taxon>Bacteria</taxon>
        <taxon>Pseudomonadati</taxon>
        <taxon>Bacteroidota</taxon>
        <taxon>Sphingobacteriia</taxon>
        <taxon>Sphingobacteriales</taxon>
        <taxon>Sphingobacteriaceae</taxon>
        <taxon>Sphingobacterium</taxon>
    </lineage>
</organism>
<comment type="caution">
    <text evidence="1">The sequence shown here is derived from an EMBL/GenBank/DDBJ whole genome shotgun (WGS) entry which is preliminary data.</text>
</comment>
<sequence>MEKSQFNFGEEYVAKDITIRDLIRMSFAELGIEIEFCGRGELEKGVIIDIEEERLDLLKIDKEYIKFGQTVVKIEDRSSVSIDVNGTLEKHLVQQYIGHFETEIHFDNFIKELIMSNLMVVKKQS</sequence>
<dbReference type="Proteomes" id="UP001409291">
    <property type="component" value="Unassembled WGS sequence"/>
</dbReference>
<proteinExistence type="predicted"/>
<evidence type="ECO:0000313" key="1">
    <source>
        <dbReference type="EMBL" id="MEN5377469.1"/>
    </source>
</evidence>
<dbReference type="RefSeq" id="WP_346581152.1">
    <property type="nucleotide sequence ID" value="NZ_JBDJLH010000004.1"/>
</dbReference>
<dbReference type="Gene3D" id="3.90.25.10">
    <property type="entry name" value="UDP-galactose 4-epimerase, domain 1"/>
    <property type="match status" value="1"/>
</dbReference>
<reference evidence="1 2" key="1">
    <citation type="submission" date="2024-04" db="EMBL/GenBank/DDBJ databases">
        <title>WGS of bacteria from Torrens River.</title>
        <authorList>
            <person name="Wyrsch E.R."/>
            <person name="Drigo B."/>
        </authorList>
    </citation>
    <scope>NUCLEOTIDE SEQUENCE [LARGE SCALE GENOMIC DNA]</scope>
    <source>
        <strain evidence="1 2">TWI391</strain>
    </source>
</reference>
<keyword evidence="2" id="KW-1185">Reference proteome</keyword>
<gene>
    <name evidence="1" type="ORF">ABE541_09370</name>
</gene>
<name>A0ABV0BV87_9SPHI</name>
<accession>A0ABV0BV87</accession>
<dbReference type="EMBL" id="JBDJNQ010000003">
    <property type="protein sequence ID" value="MEN5377469.1"/>
    <property type="molecule type" value="Genomic_DNA"/>
</dbReference>
<evidence type="ECO:0000313" key="2">
    <source>
        <dbReference type="Proteomes" id="UP001409291"/>
    </source>
</evidence>
<protein>
    <submittedName>
        <fullName evidence="1">Uncharacterized protein</fullName>
    </submittedName>
</protein>